<accession>A0AAE9XPL0</accession>
<sequence>MTAESDDMGEARRISVMVPAPLDSPLDYLWAGDMPAPAPGHLVEVPLGKRRVIGGVWDGGRYKGRQVALAKLKPAIRPVDAAPLDAALMKLVDWVAAYTMSAPGMILKMCLSVPEALEGVPVRKHLFWREGLSAPDKLTPARKAVLTLMADGIARTPSEIGELAGVSAAVIKGLEEQGALVAEMRPVDQPFAVPMPKAEGPVLGREQQTAADSISAAVAAKDFAPFLLDGITGSGKTEVYFEGVVEALKDPTAQILVLLPEIALTAQWFDRFADRFGVEPVVWHSDIGQAGRRRAWGEIAAGRARVVVGARSALFLPFRNLRLIIVDEEHDPSYKQEEGVIYHARDMAVVRAKFEACPLVLASATPSMESRVNAKAGRYKELRLTERHGAAELPAMRVIDMRHEGPASGEWIAPMLASAIEDRLGRGEQSMLFLNRRGYAPLTLCRTCGHRIECPACSAWLVEHRSERRLVCHHCGHSMRTPDNCPECDDTGSLVPCGPGVERLQEEVTARFPTARLAVMTSDTLTRPGDMARMVAMIESGALDIVIGTQIVTKGYHFPNLTCVGVIDADLGLRGGDLRAGERTWQQLVQVAGRAGRGDKPGTVFLQSYDPAHPVVAAIATGDGEAFMEAEEAERSRFHMPPFGRLAALVISGPDLAAVVETGRRLARAAPQGDGIHVLGPAPAPLARLRGLHRHRMLVQTGRDTLIQDLVAGWLGRVKPASAVKIRVDIDPYSFM</sequence>
<evidence type="ECO:0000256" key="10">
    <source>
        <dbReference type="ARBA" id="ARBA00023235"/>
    </source>
</evidence>
<dbReference type="InterPro" id="IPR014001">
    <property type="entry name" value="Helicase_ATP-bd"/>
</dbReference>
<evidence type="ECO:0000256" key="5">
    <source>
        <dbReference type="ARBA" id="ARBA00022801"/>
    </source>
</evidence>
<dbReference type="InterPro" id="IPR042115">
    <property type="entry name" value="PriA_3primeBD_sf"/>
</dbReference>
<dbReference type="GO" id="GO:0006302">
    <property type="term" value="P:double-strand break repair"/>
    <property type="evidence" value="ECO:0007669"/>
    <property type="project" value="InterPro"/>
</dbReference>
<dbReference type="Gene3D" id="3.40.50.300">
    <property type="entry name" value="P-loop containing nucleotide triphosphate hydrolases"/>
    <property type="match status" value="2"/>
</dbReference>
<dbReference type="FunFam" id="3.40.50.300:FF:000489">
    <property type="entry name" value="Primosome assembly protein PriA"/>
    <property type="match status" value="1"/>
</dbReference>
<feature type="binding site" evidence="12">
    <location>
        <position position="475"/>
    </location>
    <ligand>
        <name>Zn(2+)</name>
        <dbReference type="ChEBI" id="CHEBI:29105"/>
        <label>2</label>
    </ligand>
</feature>
<dbReference type="KEGG" id="gso:PH603_15295"/>
<dbReference type="Pfam" id="PF00270">
    <property type="entry name" value="DEAD"/>
    <property type="match status" value="1"/>
</dbReference>
<reference evidence="14" key="1">
    <citation type="submission" date="2023-01" db="EMBL/GenBank/DDBJ databases">
        <title>The genome sequence of Kordiimonadaceae bacterium 6D33.</title>
        <authorList>
            <person name="Liu Y."/>
        </authorList>
    </citation>
    <scope>NUCLEOTIDE SEQUENCE</scope>
    <source>
        <strain evidence="14">6D33</strain>
    </source>
</reference>
<feature type="binding site" evidence="12">
    <location>
        <position position="457"/>
    </location>
    <ligand>
        <name>Zn(2+)</name>
        <dbReference type="ChEBI" id="CHEBI:29105"/>
        <label>2</label>
    </ligand>
</feature>
<evidence type="ECO:0000256" key="8">
    <source>
        <dbReference type="ARBA" id="ARBA00022840"/>
    </source>
</evidence>
<feature type="binding site" evidence="12">
    <location>
        <position position="485"/>
    </location>
    <ligand>
        <name>Zn(2+)</name>
        <dbReference type="ChEBI" id="CHEBI:29105"/>
        <label>1</label>
    </ligand>
</feature>
<evidence type="ECO:0000256" key="3">
    <source>
        <dbReference type="ARBA" id="ARBA00022723"/>
    </source>
</evidence>
<proteinExistence type="inferred from homology"/>
<evidence type="ECO:0000256" key="7">
    <source>
        <dbReference type="ARBA" id="ARBA00022833"/>
    </source>
</evidence>
<keyword evidence="1 12" id="KW-0639">Primosome</keyword>
<dbReference type="Gene3D" id="3.40.1440.60">
    <property type="entry name" value="PriA, 3(prime) DNA-binding domain"/>
    <property type="match status" value="1"/>
</dbReference>
<keyword evidence="7 12" id="KW-0862">Zinc</keyword>
<dbReference type="InterPro" id="IPR011545">
    <property type="entry name" value="DEAD/DEAH_box_helicase_dom"/>
</dbReference>
<feature type="binding site" evidence="12">
    <location>
        <position position="454"/>
    </location>
    <ligand>
        <name>Zn(2+)</name>
        <dbReference type="ChEBI" id="CHEBI:29105"/>
        <label>2</label>
    </ligand>
</feature>
<gene>
    <name evidence="12" type="primary">priA</name>
    <name evidence="14" type="ORF">PH603_15295</name>
</gene>
<keyword evidence="9 12" id="KW-0238">DNA-binding</keyword>
<comment type="catalytic activity">
    <reaction evidence="12">
        <text>Couples ATP hydrolysis with the unwinding of duplex DNA by translocating in the 3'-5' direction.</text>
        <dbReference type="EC" id="5.6.2.4"/>
    </reaction>
</comment>
<dbReference type="InterPro" id="IPR041236">
    <property type="entry name" value="PriA_C"/>
</dbReference>
<dbReference type="InterPro" id="IPR040498">
    <property type="entry name" value="PriA_CRR"/>
</dbReference>
<dbReference type="HAMAP" id="MF_00983">
    <property type="entry name" value="PriA"/>
    <property type="match status" value="1"/>
</dbReference>
<dbReference type="NCBIfam" id="NF004070">
    <property type="entry name" value="PRK05580.2-2"/>
    <property type="match status" value="1"/>
</dbReference>
<feature type="binding site" evidence="12">
    <location>
        <position position="448"/>
    </location>
    <ligand>
        <name>Zn(2+)</name>
        <dbReference type="ChEBI" id="CHEBI:29105"/>
        <label>1</label>
    </ligand>
</feature>
<dbReference type="PANTHER" id="PTHR30580">
    <property type="entry name" value="PRIMOSOMAL PROTEIN N"/>
    <property type="match status" value="1"/>
</dbReference>
<dbReference type="CDD" id="cd17929">
    <property type="entry name" value="DEXHc_priA"/>
    <property type="match status" value="1"/>
</dbReference>
<evidence type="ECO:0000256" key="6">
    <source>
        <dbReference type="ARBA" id="ARBA00022806"/>
    </source>
</evidence>
<feature type="binding site" evidence="12">
    <location>
        <position position="472"/>
    </location>
    <ligand>
        <name>Zn(2+)</name>
        <dbReference type="ChEBI" id="CHEBI:29105"/>
        <label>2</label>
    </ligand>
</feature>
<dbReference type="GO" id="GO:0006310">
    <property type="term" value="P:DNA recombination"/>
    <property type="evidence" value="ECO:0007669"/>
    <property type="project" value="InterPro"/>
</dbReference>
<dbReference type="Pfam" id="PF18319">
    <property type="entry name" value="Zn_ribbon_PriA"/>
    <property type="match status" value="1"/>
</dbReference>
<evidence type="ECO:0000256" key="4">
    <source>
        <dbReference type="ARBA" id="ARBA00022741"/>
    </source>
</evidence>
<feature type="binding site" evidence="12">
    <location>
        <position position="445"/>
    </location>
    <ligand>
        <name>Zn(2+)</name>
        <dbReference type="ChEBI" id="CHEBI:29105"/>
        <label>1</label>
    </ligand>
</feature>
<comment type="similarity">
    <text evidence="12">Belongs to the helicase family. PriA subfamily.</text>
</comment>
<evidence type="ECO:0000256" key="2">
    <source>
        <dbReference type="ARBA" id="ARBA00022705"/>
    </source>
</evidence>
<feature type="domain" description="Helicase ATP-binding" evidence="13">
    <location>
        <begin position="217"/>
        <end position="384"/>
    </location>
</feature>
<dbReference type="AlphaFoldDB" id="A0AAE9XPL0"/>
<keyword evidence="3 12" id="KW-0479">Metal-binding</keyword>
<keyword evidence="15" id="KW-1185">Reference proteome</keyword>
<dbReference type="GO" id="GO:1990077">
    <property type="term" value="C:primosome complex"/>
    <property type="evidence" value="ECO:0007669"/>
    <property type="project" value="UniProtKB-UniRule"/>
</dbReference>
<keyword evidence="4 12" id="KW-0547">Nucleotide-binding</keyword>
<evidence type="ECO:0000313" key="14">
    <source>
        <dbReference type="EMBL" id="WCL53902.1"/>
    </source>
</evidence>
<dbReference type="InterPro" id="IPR001650">
    <property type="entry name" value="Helicase_C-like"/>
</dbReference>
<dbReference type="PROSITE" id="PS51192">
    <property type="entry name" value="HELICASE_ATP_BIND_1"/>
    <property type="match status" value="1"/>
</dbReference>
<comment type="cofactor">
    <cofactor evidence="12">
        <name>Zn(2+)</name>
        <dbReference type="ChEBI" id="CHEBI:29105"/>
    </cofactor>
    <text evidence="12">Binds 2 zinc ions per subunit.</text>
</comment>
<dbReference type="Pfam" id="PF18074">
    <property type="entry name" value="PriA_C"/>
    <property type="match status" value="1"/>
</dbReference>
<dbReference type="GO" id="GO:0003677">
    <property type="term" value="F:DNA binding"/>
    <property type="evidence" value="ECO:0007669"/>
    <property type="project" value="UniProtKB-UniRule"/>
</dbReference>
<comment type="subunit">
    <text evidence="12">Component of the replication restart primosome.</text>
</comment>
<comment type="function">
    <text evidence="12">Initiates the restart of stalled replication forks, which reloads the replicative helicase on sites other than the origin of replication. Recognizes and binds to abandoned replication forks and remodels them to uncover a helicase loading site. Promotes assembly of the primosome at these replication forks.</text>
</comment>
<dbReference type="SMART" id="SM00487">
    <property type="entry name" value="DEXDc"/>
    <property type="match status" value="1"/>
</dbReference>
<keyword evidence="10 12" id="KW-0413">Isomerase</keyword>
<evidence type="ECO:0000256" key="1">
    <source>
        <dbReference type="ARBA" id="ARBA00022515"/>
    </source>
</evidence>
<dbReference type="GO" id="GO:0043138">
    <property type="term" value="F:3'-5' DNA helicase activity"/>
    <property type="evidence" value="ECO:0007669"/>
    <property type="project" value="UniProtKB-EC"/>
</dbReference>
<evidence type="ECO:0000256" key="12">
    <source>
        <dbReference type="HAMAP-Rule" id="MF_00983"/>
    </source>
</evidence>
<dbReference type="InterPro" id="IPR005259">
    <property type="entry name" value="PriA"/>
</dbReference>
<dbReference type="InterPro" id="IPR041222">
    <property type="entry name" value="PriA_3primeBD"/>
</dbReference>
<evidence type="ECO:0000259" key="13">
    <source>
        <dbReference type="PROSITE" id="PS51192"/>
    </source>
</evidence>
<protein>
    <recommendedName>
        <fullName evidence="12">Replication restart protein PriA</fullName>
    </recommendedName>
    <alternativeName>
        <fullName evidence="12">ATP-dependent DNA helicase PriA</fullName>
        <ecNumber evidence="12">5.6.2.4</ecNumber>
    </alternativeName>
    <alternativeName>
        <fullName evidence="12">DNA 3'-5' helicase PriA</fullName>
    </alternativeName>
</protein>
<dbReference type="GO" id="GO:0016787">
    <property type="term" value="F:hydrolase activity"/>
    <property type="evidence" value="ECO:0007669"/>
    <property type="project" value="UniProtKB-KW"/>
</dbReference>
<organism evidence="14 15">
    <name type="scientific">Gimibacter soli</name>
    <dbReference type="NCBI Taxonomy" id="3024400"/>
    <lineage>
        <taxon>Bacteria</taxon>
        <taxon>Pseudomonadati</taxon>
        <taxon>Pseudomonadota</taxon>
        <taxon>Alphaproteobacteria</taxon>
        <taxon>Kordiimonadales</taxon>
        <taxon>Temperatibacteraceae</taxon>
        <taxon>Gimibacter</taxon>
    </lineage>
</organism>
<dbReference type="Pfam" id="PF17764">
    <property type="entry name" value="PriA_3primeBD"/>
    <property type="match status" value="1"/>
</dbReference>
<dbReference type="EC" id="5.6.2.4" evidence="12"/>
<dbReference type="NCBIfam" id="TIGR00595">
    <property type="entry name" value="priA"/>
    <property type="match status" value="1"/>
</dbReference>
<dbReference type="InterPro" id="IPR027417">
    <property type="entry name" value="P-loop_NTPase"/>
</dbReference>
<evidence type="ECO:0000313" key="15">
    <source>
        <dbReference type="Proteomes" id="UP001217500"/>
    </source>
</evidence>
<dbReference type="GO" id="GO:0008270">
    <property type="term" value="F:zinc ion binding"/>
    <property type="evidence" value="ECO:0007669"/>
    <property type="project" value="UniProtKB-UniRule"/>
</dbReference>
<dbReference type="SMART" id="SM00490">
    <property type="entry name" value="HELICc"/>
    <property type="match status" value="1"/>
</dbReference>
<keyword evidence="8 12" id="KW-0067">ATP-binding</keyword>
<keyword evidence="6 12" id="KW-0347">Helicase</keyword>
<keyword evidence="2 12" id="KW-0235">DNA replication</keyword>
<comment type="catalytic activity">
    <reaction evidence="11 12">
        <text>ATP + H2O = ADP + phosphate + H(+)</text>
        <dbReference type="Rhea" id="RHEA:13065"/>
        <dbReference type="ChEBI" id="CHEBI:15377"/>
        <dbReference type="ChEBI" id="CHEBI:15378"/>
        <dbReference type="ChEBI" id="CHEBI:30616"/>
        <dbReference type="ChEBI" id="CHEBI:43474"/>
        <dbReference type="ChEBI" id="CHEBI:456216"/>
        <dbReference type="EC" id="5.6.2.4"/>
    </reaction>
</comment>
<dbReference type="PANTHER" id="PTHR30580:SF0">
    <property type="entry name" value="PRIMOSOMAL PROTEIN N"/>
    <property type="match status" value="1"/>
</dbReference>
<dbReference type="GO" id="GO:0005524">
    <property type="term" value="F:ATP binding"/>
    <property type="evidence" value="ECO:0007669"/>
    <property type="project" value="UniProtKB-UniRule"/>
</dbReference>
<dbReference type="EMBL" id="CP116805">
    <property type="protein sequence ID" value="WCL53902.1"/>
    <property type="molecule type" value="Genomic_DNA"/>
</dbReference>
<dbReference type="SUPFAM" id="SSF52540">
    <property type="entry name" value="P-loop containing nucleoside triphosphate hydrolases"/>
    <property type="match status" value="1"/>
</dbReference>
<feature type="binding site" evidence="12">
    <location>
        <position position="488"/>
    </location>
    <ligand>
        <name>Zn(2+)</name>
        <dbReference type="ChEBI" id="CHEBI:29105"/>
        <label>1</label>
    </ligand>
</feature>
<evidence type="ECO:0000256" key="9">
    <source>
        <dbReference type="ARBA" id="ARBA00023125"/>
    </source>
</evidence>
<dbReference type="Proteomes" id="UP001217500">
    <property type="component" value="Chromosome"/>
</dbReference>
<dbReference type="GO" id="GO:0006269">
    <property type="term" value="P:DNA replication, synthesis of primer"/>
    <property type="evidence" value="ECO:0007669"/>
    <property type="project" value="UniProtKB-KW"/>
</dbReference>
<keyword evidence="5 12" id="KW-0378">Hydrolase</keyword>
<name>A0AAE9XPL0_9PROT</name>
<evidence type="ECO:0000256" key="11">
    <source>
        <dbReference type="ARBA" id="ARBA00048988"/>
    </source>
</evidence>
<dbReference type="GO" id="GO:0006270">
    <property type="term" value="P:DNA replication initiation"/>
    <property type="evidence" value="ECO:0007669"/>
    <property type="project" value="TreeGrafter"/>
</dbReference>